<dbReference type="GeneID" id="89633046"/>
<reference evidence="3" key="1">
    <citation type="submission" date="2016-08" db="EMBL/GenBank/DDBJ databases">
        <title>Comparative genomics of Lactococcus lactis strain WFLU12 isolated from the gastrointestinal tract of wild olive flounder (Paralichythys olivaceus).</title>
        <authorList>
            <person name="Nguyen T.L."/>
            <person name="Kim D.-H."/>
        </authorList>
    </citation>
    <scope>NUCLEOTIDE SEQUENCE [LARGE SCALE GENOMIC DNA]</scope>
    <source>
        <strain evidence="3">WFLU12</strain>
    </source>
</reference>
<evidence type="ECO:0000313" key="4">
    <source>
        <dbReference type="Proteomes" id="UP000245919"/>
    </source>
</evidence>
<proteinExistence type="predicted"/>
<dbReference type="Proteomes" id="UP000245919">
    <property type="component" value="Chromosome"/>
</dbReference>
<evidence type="ECO:0000313" key="3">
    <source>
        <dbReference type="Proteomes" id="UP000234865"/>
    </source>
</evidence>
<organism evidence="2 3">
    <name type="scientific">Lactococcus lactis subsp. lactis</name>
    <name type="common">Streptococcus lactis</name>
    <dbReference type="NCBI Taxonomy" id="1360"/>
    <lineage>
        <taxon>Bacteria</taxon>
        <taxon>Bacillati</taxon>
        <taxon>Bacillota</taxon>
        <taxon>Bacilli</taxon>
        <taxon>Lactobacillales</taxon>
        <taxon>Streptococcaceae</taxon>
        <taxon>Lactococcus</taxon>
    </lineage>
</organism>
<protein>
    <submittedName>
        <fullName evidence="2">Uncharacterized protein</fullName>
    </submittedName>
</protein>
<reference evidence="1 4" key="3">
    <citation type="submission" date="2018-03" db="EMBL/GenBank/DDBJ databases">
        <title>Genome sequence of Lactococcus lactis strain 14B4 from almond drupe.</title>
        <authorList>
            <person name="Tran T.D."/>
            <person name="McGarvey J.A."/>
            <person name="Huynh S."/>
            <person name="Parker C.T."/>
        </authorList>
    </citation>
    <scope>NUCLEOTIDE SEQUENCE [LARGE SCALE GENOMIC DNA]</scope>
    <source>
        <strain evidence="1 4">14B4</strain>
    </source>
</reference>
<name>A0A0A7SZ38_LACLL</name>
<evidence type="ECO:0000313" key="2">
    <source>
        <dbReference type="EMBL" id="PLW60917.1"/>
    </source>
</evidence>
<reference evidence="2" key="2">
    <citation type="submission" date="2016-08" db="EMBL/GenBank/DDBJ databases">
        <title>Genome-wide comparison reveals a probiotic strain Lactococcus lactis WFLU12 isolated from the gastrointestinal tract of olive flounder (Paralichythys olivaceus) harboring genes supporting probiotic action.</title>
        <authorList>
            <person name="Nguyen T.L."/>
        </authorList>
    </citation>
    <scope>NUCLEOTIDE SEQUENCE</scope>
    <source>
        <strain evidence="2">WFLU12</strain>
    </source>
</reference>
<dbReference type="AlphaFoldDB" id="A0A0A7SZ38"/>
<dbReference type="EMBL" id="CP028160">
    <property type="protein sequence ID" value="AWN65471.1"/>
    <property type="molecule type" value="Genomic_DNA"/>
</dbReference>
<sequence>MPEINPKLSNEQMKELEDEALRNATVGTQTGIQDTFEKTTSKAEELFSEASKALKEVEDKEK</sequence>
<gene>
    <name evidence="2" type="ORF">CYU10_001974</name>
    <name evidence="1" type="ORF">LL14B4_04495</name>
</gene>
<dbReference type="EMBL" id="PKRZ01000001">
    <property type="protein sequence ID" value="PLW60917.1"/>
    <property type="molecule type" value="Genomic_DNA"/>
</dbReference>
<accession>A0A0A7SZ38</accession>
<dbReference type="RefSeq" id="WP_021465420.1">
    <property type="nucleotide sequence ID" value="NZ_CAKMAO010000001.1"/>
</dbReference>
<evidence type="ECO:0000313" key="1">
    <source>
        <dbReference type="EMBL" id="AWN65471.1"/>
    </source>
</evidence>
<dbReference type="Proteomes" id="UP000234865">
    <property type="component" value="Unassembled WGS sequence"/>
</dbReference>